<evidence type="ECO:0000256" key="8">
    <source>
        <dbReference type="ARBA" id="ARBA00022982"/>
    </source>
</evidence>
<evidence type="ECO:0000256" key="9">
    <source>
        <dbReference type="ARBA" id="ARBA00022989"/>
    </source>
</evidence>
<evidence type="ECO:0000313" key="14">
    <source>
        <dbReference type="Proteomes" id="UP000198635"/>
    </source>
</evidence>
<feature type="domain" description="NapC/NirT cytochrome c N-terminal" evidence="12">
    <location>
        <begin position="19"/>
        <end position="144"/>
    </location>
</feature>
<dbReference type="GO" id="GO:0009061">
    <property type="term" value="P:anaerobic respiration"/>
    <property type="evidence" value="ECO:0007669"/>
    <property type="project" value="TreeGrafter"/>
</dbReference>
<accession>A0A1I3PJD9</accession>
<evidence type="ECO:0000256" key="10">
    <source>
        <dbReference type="ARBA" id="ARBA00023004"/>
    </source>
</evidence>
<dbReference type="GO" id="GO:0005886">
    <property type="term" value="C:plasma membrane"/>
    <property type="evidence" value="ECO:0007669"/>
    <property type="project" value="UniProtKB-SubCell"/>
</dbReference>
<evidence type="ECO:0000256" key="6">
    <source>
        <dbReference type="ARBA" id="ARBA00022692"/>
    </source>
</evidence>
<dbReference type="AlphaFoldDB" id="A0A1I3PJD9"/>
<evidence type="ECO:0000256" key="11">
    <source>
        <dbReference type="ARBA" id="ARBA00023136"/>
    </source>
</evidence>
<gene>
    <name evidence="13" type="ORF">SAMN04488082_10220</name>
</gene>
<keyword evidence="3" id="KW-0813">Transport</keyword>
<evidence type="ECO:0000256" key="2">
    <source>
        <dbReference type="ARBA" id="ARBA00007395"/>
    </source>
</evidence>
<name>A0A1I3PJD9_9BACT</name>
<dbReference type="InterPro" id="IPR038266">
    <property type="entry name" value="NapC/NirT_cytc_sf"/>
</dbReference>
<dbReference type="EMBL" id="FORX01000002">
    <property type="protein sequence ID" value="SFJ21622.1"/>
    <property type="molecule type" value="Genomic_DNA"/>
</dbReference>
<dbReference type="Proteomes" id="UP000198635">
    <property type="component" value="Unassembled WGS sequence"/>
</dbReference>
<keyword evidence="10" id="KW-0408">Iron</keyword>
<proteinExistence type="inferred from homology"/>
<sequence>MILEQKPPTKMRWSRVLPPALVGVLLTIGAAVAMNTTDQAMFCGSCHSMSEAALTHKRSVHAELACNECHAPHNLIAKIPFKTKEGTRDILATVTKSIPDLIHPGEETKEVTQENCQRCHGATTSTVVMQSKKFCTDCHRHVPHTPKIPVAKRSAADA</sequence>
<keyword evidence="8" id="KW-0249">Electron transport</keyword>
<keyword evidence="11" id="KW-0472">Membrane</keyword>
<protein>
    <submittedName>
        <fullName evidence="13">Respiratory nitrite reductase specific menaquinol--cytochrome-c reductase (NrfH)</fullName>
    </submittedName>
</protein>
<evidence type="ECO:0000256" key="3">
    <source>
        <dbReference type="ARBA" id="ARBA00022448"/>
    </source>
</evidence>
<dbReference type="InterPro" id="IPR005126">
    <property type="entry name" value="NapC/NirT_cyt_c_N"/>
</dbReference>
<dbReference type="Gene3D" id="1.10.3820.10">
    <property type="entry name" value="Di-heme elbow motif domain"/>
    <property type="match status" value="1"/>
</dbReference>
<dbReference type="PANTHER" id="PTHR30333:SF1">
    <property type="entry name" value="CYTOCHROME C-TYPE PROTEIN NAPC"/>
    <property type="match status" value="1"/>
</dbReference>
<dbReference type="Pfam" id="PF03264">
    <property type="entry name" value="Cytochrom_NNT"/>
    <property type="match status" value="1"/>
</dbReference>
<evidence type="ECO:0000313" key="13">
    <source>
        <dbReference type="EMBL" id="SFJ21622.1"/>
    </source>
</evidence>
<reference evidence="14" key="1">
    <citation type="submission" date="2016-10" db="EMBL/GenBank/DDBJ databases">
        <authorList>
            <person name="Varghese N."/>
            <person name="Submissions S."/>
        </authorList>
    </citation>
    <scope>NUCLEOTIDE SEQUENCE [LARGE SCALE GENOMIC DNA]</scope>
    <source>
        <strain evidence="14">DSM 5918</strain>
    </source>
</reference>
<dbReference type="RefSeq" id="WP_092372510.1">
    <property type="nucleotide sequence ID" value="NZ_FORX01000002.1"/>
</dbReference>
<evidence type="ECO:0000256" key="1">
    <source>
        <dbReference type="ARBA" id="ARBA00004236"/>
    </source>
</evidence>
<comment type="similarity">
    <text evidence="2">Belongs to the NapC/NirT/NrfH family.</text>
</comment>
<keyword evidence="7" id="KW-0479">Metal-binding</keyword>
<dbReference type="OrthoDB" id="9782159at2"/>
<dbReference type="GO" id="GO:0009055">
    <property type="term" value="F:electron transfer activity"/>
    <property type="evidence" value="ECO:0007669"/>
    <property type="project" value="TreeGrafter"/>
</dbReference>
<dbReference type="SUPFAM" id="SSF48695">
    <property type="entry name" value="Multiheme cytochromes"/>
    <property type="match status" value="1"/>
</dbReference>
<keyword evidence="4" id="KW-1003">Cell membrane</keyword>
<evidence type="ECO:0000256" key="7">
    <source>
        <dbReference type="ARBA" id="ARBA00022723"/>
    </source>
</evidence>
<dbReference type="STRING" id="52560.SAMN04488082_10220"/>
<keyword evidence="5" id="KW-0349">Heme</keyword>
<dbReference type="InterPro" id="IPR051174">
    <property type="entry name" value="Cytochrome_c-type_ET"/>
</dbReference>
<dbReference type="PANTHER" id="PTHR30333">
    <property type="entry name" value="CYTOCHROME C-TYPE PROTEIN"/>
    <property type="match status" value="1"/>
</dbReference>
<keyword evidence="6" id="KW-0812">Transmembrane</keyword>
<keyword evidence="14" id="KW-1185">Reference proteome</keyword>
<comment type="subcellular location">
    <subcellularLocation>
        <location evidence="1">Cell membrane</location>
    </subcellularLocation>
</comment>
<keyword evidence="9" id="KW-1133">Transmembrane helix</keyword>
<organism evidence="13 14">
    <name type="scientific">Desulfomicrobium apsheronum</name>
    <dbReference type="NCBI Taxonomy" id="52560"/>
    <lineage>
        <taxon>Bacteria</taxon>
        <taxon>Pseudomonadati</taxon>
        <taxon>Thermodesulfobacteriota</taxon>
        <taxon>Desulfovibrionia</taxon>
        <taxon>Desulfovibrionales</taxon>
        <taxon>Desulfomicrobiaceae</taxon>
        <taxon>Desulfomicrobium</taxon>
    </lineage>
</organism>
<dbReference type="GO" id="GO:0046872">
    <property type="term" value="F:metal ion binding"/>
    <property type="evidence" value="ECO:0007669"/>
    <property type="project" value="UniProtKB-KW"/>
</dbReference>
<evidence type="ECO:0000256" key="4">
    <source>
        <dbReference type="ARBA" id="ARBA00022475"/>
    </source>
</evidence>
<evidence type="ECO:0000259" key="12">
    <source>
        <dbReference type="Pfam" id="PF03264"/>
    </source>
</evidence>
<dbReference type="InterPro" id="IPR036280">
    <property type="entry name" value="Multihaem_cyt_sf"/>
</dbReference>
<evidence type="ECO:0000256" key="5">
    <source>
        <dbReference type="ARBA" id="ARBA00022617"/>
    </source>
</evidence>